<keyword evidence="8" id="KW-1185">Reference proteome</keyword>
<dbReference type="InterPro" id="IPR032675">
    <property type="entry name" value="LRR_dom_sf"/>
</dbReference>
<dbReference type="Gene3D" id="3.80.10.10">
    <property type="entry name" value="Ribonuclease Inhibitor"/>
    <property type="match status" value="2"/>
</dbReference>
<feature type="domain" description="DUF7619" evidence="6">
    <location>
        <begin position="655"/>
        <end position="786"/>
    </location>
</feature>
<evidence type="ECO:0000256" key="2">
    <source>
        <dbReference type="ARBA" id="ARBA00022729"/>
    </source>
</evidence>
<evidence type="ECO:0000256" key="3">
    <source>
        <dbReference type="ARBA" id="ARBA00022737"/>
    </source>
</evidence>
<feature type="chain" id="PRO_5045658026" evidence="4">
    <location>
        <begin position="20"/>
        <end position="875"/>
    </location>
</feature>
<name>A0ABX2XJ59_9FLAO</name>
<dbReference type="InterPro" id="IPR047589">
    <property type="entry name" value="DUF11_rpt"/>
</dbReference>
<proteinExistence type="predicted"/>
<organism evidence="7 8">
    <name type="scientific">Flavobacterium piscis</name>
    <dbReference type="NCBI Taxonomy" id="1114874"/>
    <lineage>
        <taxon>Bacteria</taxon>
        <taxon>Pseudomonadati</taxon>
        <taxon>Bacteroidota</taxon>
        <taxon>Flavobacteriia</taxon>
        <taxon>Flavobacteriales</taxon>
        <taxon>Flavobacteriaceae</taxon>
        <taxon>Flavobacterium</taxon>
    </lineage>
</organism>
<evidence type="ECO:0000313" key="7">
    <source>
        <dbReference type="EMBL" id="OCB74551.1"/>
    </source>
</evidence>
<dbReference type="PANTHER" id="PTHR47566">
    <property type="match status" value="1"/>
</dbReference>
<keyword evidence="1" id="KW-0433">Leucine-rich repeat</keyword>
<evidence type="ECO:0000256" key="1">
    <source>
        <dbReference type="ARBA" id="ARBA00022614"/>
    </source>
</evidence>
<feature type="domain" description="Secretion system C-terminal sorting" evidence="5">
    <location>
        <begin position="803"/>
        <end position="873"/>
    </location>
</feature>
<dbReference type="NCBIfam" id="TIGR04183">
    <property type="entry name" value="Por_Secre_tail"/>
    <property type="match status" value="1"/>
</dbReference>
<dbReference type="EMBL" id="LVEN01000023">
    <property type="protein sequence ID" value="OCB74551.1"/>
    <property type="molecule type" value="Genomic_DNA"/>
</dbReference>
<sequence>MKKIYSLVLFLYFFNGLNAQVINFPDDNFKAKLLAANSNNTIASTQTPLYIDVNGIWSVSSYQPIDTNNNGEIEVSEALAIKRLDVSGTSISDLSGIENFTNLIYLSCGVSKLTDLNVSALVNLKGLNCRSSQLLSVNVSGLNSLQELHCNDNQLTSLNVLGLTNLRTLYCPNNKLSSLDTSGLNNLREIYCNNNLLSSLNVLNLVKLERLDCYSNLLSNLDVSGCVNLLKLSCFFNKLSNLSVLGCNNLQEIKCDYNKLSSLNVSNLIRLQALFCTNNELINLNTTRCSNLTNLHCYQNQLAELDLSGLTALTDLRCFNNNLPSLNISNLTNLEFLSCEYNKLTSLNLSTLSKMQGLSCQNNELKSLFIKNNNLRWTTLDFQNNDIVYVCADEEDLALVQSKIDQYGYSATCNVNSYCTFVPGGTFYVIQGNTRLDMNKNGCDALDIVYPYLNFKIANGITNGNFIANASGNYSIPVQAGNHNITPILEKPTYFNISPTVATLTFPAKTSPVAQNFCITANGIHPDLEIVLLPLEPARPGFEAMYKIVYKNKGNVELSGSINLKFDDNILDYISSNTSLASQKADNIEWNFSNLKPFESKEILFTISVNKPTETPAVNAGDILKFTTTVTSQDTDETPLDNTFALNQIVVASQDPNDKTCLEGDVITPDLIGEYVHYMIRFENTGTYKAQNIVVKDMIDLNKFDITTLIPTSSSHSFITKISEENKVEFIFENINLPFDDANNDGYVAFKIKTKPTLKVGDSFTNDANIYFDYNFPILTNKATSTFKTLGTQDFEFSNYFSLYPNPTNDILNINTNQDIEIQSLAIYNILGQLVIAVPNAKTVSNIDVSRLRTGNYFIKVMSDKGSSNMKFIKK</sequence>
<accession>A0ABX2XJ59</accession>
<keyword evidence="3" id="KW-0677">Repeat</keyword>
<dbReference type="Pfam" id="PF12799">
    <property type="entry name" value="LRR_4"/>
    <property type="match status" value="1"/>
</dbReference>
<dbReference type="InterPro" id="IPR055353">
    <property type="entry name" value="DUF7619"/>
</dbReference>
<gene>
    <name evidence="7" type="ORF">FLP_10430</name>
</gene>
<dbReference type="Pfam" id="PF18962">
    <property type="entry name" value="Por_Secre_tail"/>
    <property type="match status" value="1"/>
</dbReference>
<dbReference type="SUPFAM" id="SSF52058">
    <property type="entry name" value="L domain-like"/>
    <property type="match status" value="2"/>
</dbReference>
<dbReference type="InterPro" id="IPR052574">
    <property type="entry name" value="CDIRP"/>
</dbReference>
<dbReference type="Pfam" id="PF24595">
    <property type="entry name" value="DUF7619"/>
    <property type="match status" value="1"/>
</dbReference>
<dbReference type="NCBIfam" id="TIGR01451">
    <property type="entry name" value="B_ant_repeat"/>
    <property type="match status" value="1"/>
</dbReference>
<evidence type="ECO:0000259" key="6">
    <source>
        <dbReference type="Pfam" id="PF24595"/>
    </source>
</evidence>
<comment type="caution">
    <text evidence="7">The sequence shown here is derived from an EMBL/GenBank/DDBJ whole genome shotgun (WGS) entry which is preliminary data.</text>
</comment>
<protein>
    <submittedName>
        <fullName evidence="7">Internalin</fullName>
    </submittedName>
</protein>
<dbReference type="Proteomes" id="UP000093343">
    <property type="component" value="Unassembled WGS sequence"/>
</dbReference>
<dbReference type="PANTHER" id="PTHR47566:SF1">
    <property type="entry name" value="PROTEIN NUD1"/>
    <property type="match status" value="1"/>
</dbReference>
<reference evidence="8" key="1">
    <citation type="submission" date="2016-03" db="EMBL/GenBank/DDBJ databases">
        <title>Draft genome sequence of Paenibacillus glacialis DSM 22343.</title>
        <authorList>
            <person name="Shin S.-K."/>
            <person name="Yi H."/>
        </authorList>
    </citation>
    <scope>NUCLEOTIDE SEQUENCE [LARGE SCALE GENOMIC DNA]</scope>
    <source>
        <strain evidence="8">CCUG 60099</strain>
    </source>
</reference>
<dbReference type="InterPro" id="IPR025875">
    <property type="entry name" value="Leu-rich_rpt_4"/>
</dbReference>
<evidence type="ECO:0000313" key="8">
    <source>
        <dbReference type="Proteomes" id="UP000093343"/>
    </source>
</evidence>
<feature type="signal peptide" evidence="4">
    <location>
        <begin position="1"/>
        <end position="19"/>
    </location>
</feature>
<dbReference type="InterPro" id="IPR026444">
    <property type="entry name" value="Secre_tail"/>
</dbReference>
<evidence type="ECO:0000256" key="4">
    <source>
        <dbReference type="SAM" id="SignalP"/>
    </source>
</evidence>
<keyword evidence="2 4" id="KW-0732">Signal</keyword>
<evidence type="ECO:0000259" key="5">
    <source>
        <dbReference type="Pfam" id="PF18962"/>
    </source>
</evidence>
<dbReference type="RefSeq" id="WP_065449464.1">
    <property type="nucleotide sequence ID" value="NZ_LVEN01000023.1"/>
</dbReference>